<dbReference type="AlphaFoldDB" id="A0A2N3VDH5"/>
<dbReference type="EMBL" id="PJMW01000002">
    <property type="protein sequence ID" value="PKV79666.1"/>
    <property type="molecule type" value="Genomic_DNA"/>
</dbReference>
<keyword evidence="2" id="KW-1185">Reference proteome</keyword>
<protein>
    <submittedName>
        <fullName evidence="1">Uncharacterized protein</fullName>
    </submittedName>
</protein>
<reference evidence="1 2" key="1">
    <citation type="submission" date="2017-12" db="EMBL/GenBank/DDBJ databases">
        <title>Sequencing the genomes of 1000 Actinobacteria strains.</title>
        <authorList>
            <person name="Klenk H.-P."/>
        </authorList>
    </citation>
    <scope>NUCLEOTIDE SEQUENCE [LARGE SCALE GENOMIC DNA]</scope>
    <source>
        <strain evidence="1 2">DSM 44489</strain>
    </source>
</reference>
<dbReference type="Proteomes" id="UP000233766">
    <property type="component" value="Unassembled WGS sequence"/>
</dbReference>
<proteinExistence type="predicted"/>
<dbReference type="OrthoDB" id="4566760at2"/>
<comment type="caution">
    <text evidence="1">The sequence shown here is derived from an EMBL/GenBank/DDBJ whole genome shotgun (WGS) entry which is preliminary data.</text>
</comment>
<organism evidence="1 2">
    <name type="scientific">Nocardia fluminea</name>
    <dbReference type="NCBI Taxonomy" id="134984"/>
    <lineage>
        <taxon>Bacteria</taxon>
        <taxon>Bacillati</taxon>
        <taxon>Actinomycetota</taxon>
        <taxon>Actinomycetes</taxon>
        <taxon>Mycobacteriales</taxon>
        <taxon>Nocardiaceae</taxon>
        <taxon>Nocardia</taxon>
    </lineage>
</organism>
<name>A0A2N3VDH5_9NOCA</name>
<accession>A0A2N3VDH5</accession>
<evidence type="ECO:0000313" key="1">
    <source>
        <dbReference type="EMBL" id="PKV79666.1"/>
    </source>
</evidence>
<evidence type="ECO:0000313" key="2">
    <source>
        <dbReference type="Proteomes" id="UP000233766"/>
    </source>
</evidence>
<sequence>MTTVRHRARSLTHLTLARRAIVASLAIAVLTAGWVPLAATAHADTRDSPLVGGCLWAAKTYEQGATVVAADAEYRCGTQAAAAYWFRGAPTTEPSTVANPGAITTPIDQFSAGARQPGTSYNDYCVGDQLIPGTDDIYQVVRHGNGFMQWKAVAPIGQWPFGSAPRPEPTWRSASLCIDGVLT</sequence>
<gene>
    <name evidence="1" type="ORF">ATK86_4072</name>
</gene>
<dbReference type="RefSeq" id="WP_101465758.1">
    <property type="nucleotide sequence ID" value="NZ_PJMW01000002.1"/>
</dbReference>